<dbReference type="InterPro" id="IPR036163">
    <property type="entry name" value="HMA_dom_sf"/>
</dbReference>
<evidence type="ECO:0000256" key="2">
    <source>
        <dbReference type="ARBA" id="ARBA00006386"/>
    </source>
</evidence>
<evidence type="ECO:0000256" key="7">
    <source>
        <dbReference type="ARBA" id="ARBA00023136"/>
    </source>
</evidence>
<evidence type="ECO:0000313" key="10">
    <source>
        <dbReference type="EMBL" id="MFC1850347.1"/>
    </source>
</evidence>
<proteinExistence type="inferred from homology"/>
<keyword evidence="3" id="KW-1003">Cell membrane</keyword>
<gene>
    <name evidence="10" type="ORF">ACFL27_09170</name>
</gene>
<dbReference type="CDD" id="cd00371">
    <property type="entry name" value="HMA"/>
    <property type="match status" value="1"/>
</dbReference>
<comment type="caution">
    <text evidence="10">The sequence shown here is derived from an EMBL/GenBank/DDBJ whole genome shotgun (WGS) entry which is preliminary data.</text>
</comment>
<dbReference type="InterPro" id="IPR052923">
    <property type="entry name" value="UPF0718"/>
</dbReference>
<keyword evidence="11" id="KW-1185">Reference proteome</keyword>
<dbReference type="PANTHER" id="PTHR34184:SF4">
    <property type="entry name" value="UPF0718 PROTEIN YCGR"/>
    <property type="match status" value="1"/>
</dbReference>
<comment type="subcellular location">
    <subcellularLocation>
        <location evidence="1">Cell membrane</location>
        <topology evidence="1">Multi-pass membrane protein</topology>
    </subcellularLocation>
</comment>
<feature type="domain" description="HMA" evidence="9">
    <location>
        <begin position="344"/>
        <end position="408"/>
    </location>
</feature>
<dbReference type="InterPro" id="IPR017969">
    <property type="entry name" value="Heavy-metal-associated_CS"/>
</dbReference>
<dbReference type="EMBL" id="JBHPBY010000093">
    <property type="protein sequence ID" value="MFC1850347.1"/>
    <property type="molecule type" value="Genomic_DNA"/>
</dbReference>
<feature type="transmembrane region" description="Helical" evidence="8">
    <location>
        <begin position="238"/>
        <end position="256"/>
    </location>
</feature>
<evidence type="ECO:0000256" key="4">
    <source>
        <dbReference type="ARBA" id="ARBA00022692"/>
    </source>
</evidence>
<accession>A0ABV6YVW2</accession>
<feature type="transmembrane region" description="Helical" evidence="8">
    <location>
        <begin position="308"/>
        <end position="329"/>
    </location>
</feature>
<dbReference type="PROSITE" id="PS01047">
    <property type="entry name" value="HMA_1"/>
    <property type="match status" value="1"/>
</dbReference>
<feature type="transmembrane region" description="Helical" evidence="8">
    <location>
        <begin position="54"/>
        <end position="73"/>
    </location>
</feature>
<dbReference type="SUPFAM" id="SSF55008">
    <property type="entry name" value="HMA, heavy metal-associated domain"/>
    <property type="match status" value="1"/>
</dbReference>
<dbReference type="Pfam" id="PF00403">
    <property type="entry name" value="HMA"/>
    <property type="match status" value="1"/>
</dbReference>
<evidence type="ECO:0000256" key="3">
    <source>
        <dbReference type="ARBA" id="ARBA00022475"/>
    </source>
</evidence>
<dbReference type="InterPro" id="IPR005524">
    <property type="entry name" value="DUF318"/>
</dbReference>
<feature type="transmembrane region" description="Helical" evidence="8">
    <location>
        <begin position="268"/>
        <end position="288"/>
    </location>
</feature>
<organism evidence="10 11">
    <name type="scientific">candidate division CSSED10-310 bacterium</name>
    <dbReference type="NCBI Taxonomy" id="2855610"/>
    <lineage>
        <taxon>Bacteria</taxon>
        <taxon>Bacteria division CSSED10-310</taxon>
    </lineage>
</organism>
<feature type="transmembrane region" description="Helical" evidence="8">
    <location>
        <begin position="203"/>
        <end position="232"/>
    </location>
</feature>
<dbReference type="Gene3D" id="3.30.70.100">
    <property type="match status" value="1"/>
</dbReference>
<protein>
    <submittedName>
        <fullName evidence="10">Permease</fullName>
    </submittedName>
</protein>
<dbReference type="InterPro" id="IPR006121">
    <property type="entry name" value="HMA_dom"/>
</dbReference>
<evidence type="ECO:0000256" key="5">
    <source>
        <dbReference type="ARBA" id="ARBA00022723"/>
    </source>
</evidence>
<dbReference type="Proteomes" id="UP001594351">
    <property type="component" value="Unassembled WGS sequence"/>
</dbReference>
<keyword evidence="4 8" id="KW-0812">Transmembrane</keyword>
<reference evidence="10 11" key="1">
    <citation type="submission" date="2024-09" db="EMBL/GenBank/DDBJ databases">
        <title>Laminarin stimulates single cell rates of sulfate reduction while oxygen inhibits transcriptomic activity in coastal marine sediment.</title>
        <authorList>
            <person name="Lindsay M."/>
            <person name="Orcutt B."/>
            <person name="Emerson D."/>
            <person name="Stepanauskas R."/>
            <person name="D'Angelo T."/>
        </authorList>
    </citation>
    <scope>NUCLEOTIDE SEQUENCE [LARGE SCALE GENOMIC DNA]</scope>
    <source>
        <strain evidence="10">SAG AM-311-K15</strain>
    </source>
</reference>
<evidence type="ECO:0000256" key="1">
    <source>
        <dbReference type="ARBA" id="ARBA00004651"/>
    </source>
</evidence>
<dbReference type="Pfam" id="PF03773">
    <property type="entry name" value="ArsP_1"/>
    <property type="match status" value="1"/>
</dbReference>
<evidence type="ECO:0000313" key="11">
    <source>
        <dbReference type="Proteomes" id="UP001594351"/>
    </source>
</evidence>
<keyword evidence="7 8" id="KW-0472">Membrane</keyword>
<dbReference type="PANTHER" id="PTHR34184">
    <property type="entry name" value="UPF0718 PROTEIN YCGR"/>
    <property type="match status" value="1"/>
</dbReference>
<evidence type="ECO:0000259" key="9">
    <source>
        <dbReference type="PROSITE" id="PS50846"/>
    </source>
</evidence>
<keyword evidence="5" id="KW-0479">Metal-binding</keyword>
<name>A0ABV6YVW2_UNCC1</name>
<feature type="transmembrane region" description="Helical" evidence="8">
    <location>
        <begin position="168"/>
        <end position="191"/>
    </location>
</feature>
<evidence type="ECO:0000256" key="6">
    <source>
        <dbReference type="ARBA" id="ARBA00022989"/>
    </source>
</evidence>
<sequence length="409" mass="44342">MVVEFIKEAAFFFNEMAIYLVFGFFVAGLLHVFFPEGSVLRHLGKNDLKSTLKSSLFGIPLPLCSCGVIPVAASLRKKGASKGATLSFLISTPQIGADSFLITYSLIGWVFALFRIVASFITALFAGLIVNLFSGSNGERENNEVSSRESSSFRDRLKTLFSYVQFELLGSIAGYLVIGIIVAGAIAIIIPQDFFERYLGNQFLSMVVILLVSIPMYICATASTPIAASLLLKGLSPGAALVFLLAGPATNAVTISTVTKILGKKSTIIYLGAISLVSITLGHILNIVALDKNVTIMHAHAHELLPEWVRLTGSIILFIMLAGHYMTALKSKLQAQKRRADFNEKRGLTVTGMNCTHCSNTVKKAVESVPGTSEVEVDLDLNKVFFKIETDDLLVVKNVIEEKGYQVSS</sequence>
<comment type="similarity">
    <text evidence="2">Belongs to the UPF0718 family.</text>
</comment>
<evidence type="ECO:0000256" key="8">
    <source>
        <dbReference type="SAM" id="Phobius"/>
    </source>
</evidence>
<feature type="transmembrane region" description="Helical" evidence="8">
    <location>
        <begin position="12"/>
        <end position="34"/>
    </location>
</feature>
<dbReference type="PROSITE" id="PS50846">
    <property type="entry name" value="HMA_2"/>
    <property type="match status" value="1"/>
</dbReference>
<feature type="transmembrane region" description="Helical" evidence="8">
    <location>
        <begin position="106"/>
        <end position="133"/>
    </location>
</feature>
<keyword evidence="6 8" id="KW-1133">Transmembrane helix</keyword>